<dbReference type="EMBL" id="UZAE01004239">
    <property type="protein sequence ID" value="VDO01076.1"/>
    <property type="molecule type" value="Genomic_DNA"/>
</dbReference>
<feature type="compositionally biased region" description="Basic residues" evidence="1">
    <location>
        <begin position="61"/>
        <end position="86"/>
    </location>
</feature>
<evidence type="ECO:0000313" key="2">
    <source>
        <dbReference type="EMBL" id="VDO01076.1"/>
    </source>
</evidence>
<feature type="compositionally biased region" description="Acidic residues" evidence="1">
    <location>
        <begin position="32"/>
        <end position="48"/>
    </location>
</feature>
<feature type="compositionally biased region" description="Polar residues" evidence="1">
    <location>
        <begin position="91"/>
        <end position="106"/>
    </location>
</feature>
<accession>A0A0R3TDS9</accession>
<feature type="region of interest" description="Disordered" evidence="1">
    <location>
        <begin position="1"/>
        <end position="125"/>
    </location>
</feature>
<evidence type="ECO:0000313" key="3">
    <source>
        <dbReference type="Proteomes" id="UP000278807"/>
    </source>
</evidence>
<dbReference type="WBParaSite" id="HNAJ_0000521801-mRNA-1">
    <property type="protein sequence ID" value="HNAJ_0000521801-mRNA-1"/>
    <property type="gene ID" value="HNAJ_0000521801"/>
</dbReference>
<keyword evidence="3" id="KW-1185">Reference proteome</keyword>
<evidence type="ECO:0000313" key="4">
    <source>
        <dbReference type="WBParaSite" id="HNAJ_0000521801-mRNA-1"/>
    </source>
</evidence>
<gene>
    <name evidence="2" type="ORF">HNAJ_LOCUS5216</name>
</gene>
<sequence length="125" mass="13868">MPYQVTSHADMADALRPDAFYPQIQSNGAVSTDEEDNSETDTSSDEESTANNNTNAAIAAGRRKPGTVPTHHHLRRLNYNPRKNHRINGSLFHNNLQHIPQSTKPQPTARLARDDEDMRVGPAKA</sequence>
<proteinExistence type="predicted"/>
<protein>
    <submittedName>
        <fullName evidence="4">Similar to</fullName>
    </submittedName>
</protein>
<reference evidence="2 3" key="2">
    <citation type="submission" date="2018-11" db="EMBL/GenBank/DDBJ databases">
        <authorList>
            <consortium name="Pathogen Informatics"/>
        </authorList>
    </citation>
    <scope>NUCLEOTIDE SEQUENCE [LARGE SCALE GENOMIC DNA]</scope>
</reference>
<reference evidence="4" key="1">
    <citation type="submission" date="2017-02" db="UniProtKB">
        <authorList>
            <consortium name="WormBaseParasite"/>
        </authorList>
    </citation>
    <scope>IDENTIFICATION</scope>
</reference>
<feature type="compositionally biased region" description="Low complexity" evidence="1">
    <location>
        <begin position="49"/>
        <end position="60"/>
    </location>
</feature>
<dbReference type="STRING" id="102285.A0A0R3TDS9"/>
<dbReference type="AlphaFoldDB" id="A0A0R3TDS9"/>
<evidence type="ECO:0000256" key="1">
    <source>
        <dbReference type="SAM" id="MobiDB-lite"/>
    </source>
</evidence>
<name>A0A0R3TDS9_RODNA</name>
<organism evidence="4">
    <name type="scientific">Rodentolepis nana</name>
    <name type="common">Dwarf tapeworm</name>
    <name type="synonym">Hymenolepis nana</name>
    <dbReference type="NCBI Taxonomy" id="102285"/>
    <lineage>
        <taxon>Eukaryota</taxon>
        <taxon>Metazoa</taxon>
        <taxon>Spiralia</taxon>
        <taxon>Lophotrochozoa</taxon>
        <taxon>Platyhelminthes</taxon>
        <taxon>Cestoda</taxon>
        <taxon>Eucestoda</taxon>
        <taxon>Cyclophyllidea</taxon>
        <taxon>Hymenolepididae</taxon>
        <taxon>Rodentolepis</taxon>
    </lineage>
</organism>
<dbReference type="OrthoDB" id="6272043at2759"/>
<dbReference type="Proteomes" id="UP000278807">
    <property type="component" value="Unassembled WGS sequence"/>
</dbReference>